<evidence type="ECO:0000313" key="1">
    <source>
        <dbReference type="EMBL" id="QTB89952.1"/>
    </source>
</evidence>
<evidence type="ECO:0000313" key="2">
    <source>
        <dbReference type="Proteomes" id="UP000663729"/>
    </source>
</evidence>
<dbReference type="RefSeq" id="WP_156099595.1">
    <property type="nucleotide sequence ID" value="NZ_CP071732.1"/>
</dbReference>
<protein>
    <submittedName>
        <fullName evidence="1">Uncharacterized protein</fullName>
    </submittedName>
</protein>
<reference evidence="1 2" key="1">
    <citation type="submission" date="2021-03" db="EMBL/GenBank/DDBJ databases">
        <title>Genome sequencing of Bifidobacterium saguini DSMZ 23967.</title>
        <authorList>
            <person name="Kim J."/>
        </authorList>
    </citation>
    <scope>NUCLEOTIDE SEQUENCE [LARGE SCALE GENOMIC DNA]</scope>
    <source>
        <strain evidence="1 2">DSMZ 23967</strain>
    </source>
</reference>
<gene>
    <name evidence="1" type="ORF">BSD967_06125</name>
</gene>
<dbReference type="Proteomes" id="UP000663729">
    <property type="component" value="Chromosome"/>
</dbReference>
<proteinExistence type="predicted"/>
<sequence length="49" mass="5402">MDNFDAFSPVARRVEPEYHRGESILETDFDVFSGACGKSDENGLSNGFS</sequence>
<organism evidence="1 2">
    <name type="scientific">Bifidobacterium saguini</name>
    <dbReference type="NCBI Taxonomy" id="762210"/>
    <lineage>
        <taxon>Bacteria</taxon>
        <taxon>Bacillati</taxon>
        <taxon>Actinomycetota</taxon>
        <taxon>Actinomycetes</taxon>
        <taxon>Bifidobacteriales</taxon>
        <taxon>Bifidobacteriaceae</taxon>
        <taxon>Bifidobacterium</taxon>
    </lineage>
</organism>
<accession>A0ABX7SB12</accession>
<dbReference type="EMBL" id="CP071732">
    <property type="protein sequence ID" value="QTB89952.1"/>
    <property type="molecule type" value="Genomic_DNA"/>
</dbReference>
<keyword evidence="2" id="KW-1185">Reference proteome</keyword>
<name>A0ABX7SB12_9BIFI</name>